<dbReference type="PANTHER" id="PTHR36203:SF4">
    <property type="entry name" value="MANNITOL-SPECIFIC CRYPTIC PHOSPHOTRANSFERASE ENZYME IIA COMPONENT"/>
    <property type="match status" value="1"/>
</dbReference>
<evidence type="ECO:0000256" key="4">
    <source>
        <dbReference type="ARBA" id="ARBA00022679"/>
    </source>
</evidence>
<evidence type="ECO:0000256" key="5">
    <source>
        <dbReference type="ARBA" id="ARBA00022683"/>
    </source>
</evidence>
<dbReference type="PANTHER" id="PTHR36203">
    <property type="entry name" value="ASCORBATE-SPECIFIC PTS SYSTEM EIIA COMPONENT"/>
    <property type="match status" value="1"/>
</dbReference>
<gene>
    <name evidence="8" type="primary">cmtB</name>
    <name evidence="8" type="ORF">DDT56_15490</name>
</gene>
<keyword evidence="9" id="KW-1185">Reference proteome</keyword>
<dbReference type="Pfam" id="PF00359">
    <property type="entry name" value="PTS_EIIA_2"/>
    <property type="match status" value="1"/>
</dbReference>
<keyword evidence="4" id="KW-0808">Transferase</keyword>
<evidence type="ECO:0000256" key="6">
    <source>
        <dbReference type="ARBA" id="ARBA00022777"/>
    </source>
</evidence>
<evidence type="ECO:0000256" key="2">
    <source>
        <dbReference type="ARBA" id="ARBA00022448"/>
    </source>
</evidence>
<name>A0A2U1TVL4_9GAMM</name>
<dbReference type="RefSeq" id="WP_136167327.1">
    <property type="nucleotide sequence ID" value="NZ_KZ819084.1"/>
</dbReference>
<dbReference type="SUPFAM" id="SSF55804">
    <property type="entry name" value="Phoshotransferase/anion transport protein"/>
    <property type="match status" value="1"/>
</dbReference>
<dbReference type="CDD" id="cd00211">
    <property type="entry name" value="PTS_IIA_fru"/>
    <property type="match status" value="1"/>
</dbReference>
<dbReference type="GO" id="GO:0009401">
    <property type="term" value="P:phosphoenolpyruvate-dependent sugar phosphotransferase system"/>
    <property type="evidence" value="ECO:0007669"/>
    <property type="project" value="UniProtKB-KW"/>
</dbReference>
<feature type="domain" description="PTS EIIA type-2" evidence="7">
    <location>
        <begin position="4"/>
        <end position="147"/>
    </location>
</feature>
<evidence type="ECO:0000256" key="1">
    <source>
        <dbReference type="ARBA" id="ARBA00004496"/>
    </source>
</evidence>
<evidence type="ECO:0000256" key="3">
    <source>
        <dbReference type="ARBA" id="ARBA00022490"/>
    </source>
</evidence>
<evidence type="ECO:0000313" key="8">
    <source>
        <dbReference type="EMBL" id="PWC13451.1"/>
    </source>
</evidence>
<evidence type="ECO:0000259" key="7">
    <source>
        <dbReference type="PROSITE" id="PS51094"/>
    </source>
</evidence>
<dbReference type="InterPro" id="IPR016152">
    <property type="entry name" value="PTrfase/Anion_transptr"/>
</dbReference>
<keyword evidence="3" id="KW-0963">Cytoplasm</keyword>
<dbReference type="PROSITE" id="PS51094">
    <property type="entry name" value="PTS_EIIA_TYPE_2"/>
    <property type="match status" value="1"/>
</dbReference>
<reference evidence="8 9" key="1">
    <citation type="submission" date="2018-04" db="EMBL/GenBank/DDBJ databases">
        <title>Brenneria corticis sp.nov.</title>
        <authorList>
            <person name="Li Y."/>
        </authorList>
    </citation>
    <scope>NUCLEOTIDE SEQUENCE [LARGE SCALE GENOMIC DNA]</scope>
    <source>
        <strain evidence="8 9">CFCC 11842</strain>
    </source>
</reference>
<keyword evidence="2" id="KW-0813">Transport</keyword>
<dbReference type="AlphaFoldDB" id="A0A2U1TVL4"/>
<sequence length="147" mass="16365">MLTDWINETNLKVLTSVNDWRQAVKLAVQPMIDNGSVEEHYLNAIYAMHEEIGPYYVLGEGIAMPHSRPEDGVIKTALSLLIISEGVNFGSPDNDPVYVIFALAAIDSHSHIEMIASLSALFGEEKTIDRLKNAGNEREVLEIIRPF</sequence>
<dbReference type="InterPro" id="IPR051351">
    <property type="entry name" value="Ascorbate-PTS_EIIA_comp"/>
</dbReference>
<comment type="caution">
    <text evidence="8">The sequence shown here is derived from an EMBL/GenBank/DDBJ whole genome shotgun (WGS) entry which is preliminary data.</text>
</comment>
<organism evidence="8 9">
    <name type="scientific">Brenneria corticis</name>
    <dbReference type="NCBI Taxonomy" id="2173106"/>
    <lineage>
        <taxon>Bacteria</taxon>
        <taxon>Pseudomonadati</taxon>
        <taxon>Pseudomonadota</taxon>
        <taxon>Gammaproteobacteria</taxon>
        <taxon>Enterobacterales</taxon>
        <taxon>Pectobacteriaceae</taxon>
        <taxon>Brenneria</taxon>
    </lineage>
</organism>
<keyword evidence="6" id="KW-0418">Kinase</keyword>
<dbReference type="Proteomes" id="UP000296159">
    <property type="component" value="Unassembled WGS sequence"/>
</dbReference>
<keyword evidence="5" id="KW-0598">Phosphotransferase system</keyword>
<dbReference type="Gene3D" id="3.40.930.10">
    <property type="entry name" value="Mannitol-specific EII, Chain A"/>
    <property type="match status" value="1"/>
</dbReference>
<dbReference type="GO" id="GO:0005737">
    <property type="term" value="C:cytoplasm"/>
    <property type="evidence" value="ECO:0007669"/>
    <property type="project" value="UniProtKB-SubCell"/>
</dbReference>
<accession>A0A2U1TVL4</accession>
<dbReference type="EMBL" id="QDKH01000018">
    <property type="protein sequence ID" value="PWC13451.1"/>
    <property type="molecule type" value="Genomic_DNA"/>
</dbReference>
<dbReference type="GO" id="GO:0016301">
    <property type="term" value="F:kinase activity"/>
    <property type="evidence" value="ECO:0007669"/>
    <property type="project" value="UniProtKB-KW"/>
</dbReference>
<proteinExistence type="predicted"/>
<evidence type="ECO:0000313" key="9">
    <source>
        <dbReference type="Proteomes" id="UP000296159"/>
    </source>
</evidence>
<protein>
    <submittedName>
        <fullName evidence="8">PTS mannitol transporter subunit IIA</fullName>
    </submittedName>
</protein>
<comment type="subcellular location">
    <subcellularLocation>
        <location evidence="1">Cytoplasm</location>
    </subcellularLocation>
</comment>
<dbReference type="InterPro" id="IPR002178">
    <property type="entry name" value="PTS_EIIA_type-2_dom"/>
</dbReference>